<dbReference type="VEuPathDB" id="FungiDB:AeMF1_016049"/>
<dbReference type="EMBL" id="VJMJ01000068">
    <property type="protein sequence ID" value="KAF0738940.1"/>
    <property type="molecule type" value="Genomic_DNA"/>
</dbReference>
<proteinExistence type="predicted"/>
<name>A0A6G0XFW5_9STRA</name>
<evidence type="ECO:0000313" key="1">
    <source>
        <dbReference type="EMBL" id="KAF0738940.1"/>
    </source>
</evidence>
<dbReference type="AlphaFoldDB" id="A0A6G0XFW5"/>
<accession>A0A6G0XFW5</accession>
<sequence length="325" mass="36268">MKSPQRIDPQKWAAECADIFMRSLEADLYPPKEIERMFGVVKSTEPEAVGKLVFNVWIGLWKTDYFQGREDLTRVLLTGDLPKWFEAKVLKQIKDVKQAGGYLGYYLLNLIDRGFAAIPWDYELLDLAKIQSVMGLVVDGSTVTPKQVVLDASFQPCPIAAAAGIPLVVKKLQGKGTKSNVYIISRMMSEPLIGLARREWSYGGMHGVAPQVLAARRDNVAFEPSDWYALDDFEMEMLDDGPRRVTRDDFVRWAKSYFKPDSRIVMEAKFPEGQAVRVHGLVSNQDLNGRNGSATGQYASGRVGVNLEGRNAPVAIRPNNLSVVP</sequence>
<evidence type="ECO:0000313" key="2">
    <source>
        <dbReference type="Proteomes" id="UP000481153"/>
    </source>
</evidence>
<comment type="caution">
    <text evidence="1">The sequence shown here is derived from an EMBL/GenBank/DDBJ whole genome shotgun (WGS) entry which is preliminary data.</text>
</comment>
<reference evidence="1 2" key="1">
    <citation type="submission" date="2019-07" db="EMBL/GenBank/DDBJ databases">
        <title>Genomics analysis of Aphanomyces spp. identifies a new class of oomycete effector associated with host adaptation.</title>
        <authorList>
            <person name="Gaulin E."/>
        </authorList>
    </citation>
    <scope>NUCLEOTIDE SEQUENCE [LARGE SCALE GENOMIC DNA]</scope>
    <source>
        <strain evidence="1 2">ATCC 201684</strain>
    </source>
</reference>
<protein>
    <submittedName>
        <fullName evidence="1">Uncharacterized protein</fullName>
    </submittedName>
</protein>
<dbReference type="Proteomes" id="UP000481153">
    <property type="component" value="Unassembled WGS sequence"/>
</dbReference>
<organism evidence="1 2">
    <name type="scientific">Aphanomyces euteiches</name>
    <dbReference type="NCBI Taxonomy" id="100861"/>
    <lineage>
        <taxon>Eukaryota</taxon>
        <taxon>Sar</taxon>
        <taxon>Stramenopiles</taxon>
        <taxon>Oomycota</taxon>
        <taxon>Saprolegniomycetes</taxon>
        <taxon>Saprolegniales</taxon>
        <taxon>Verrucalvaceae</taxon>
        <taxon>Aphanomyces</taxon>
    </lineage>
</organism>
<gene>
    <name evidence="1" type="ORF">Ae201684_005310</name>
</gene>
<keyword evidence="2" id="KW-1185">Reference proteome</keyword>